<evidence type="ECO:0000256" key="3">
    <source>
        <dbReference type="ARBA" id="ARBA00022801"/>
    </source>
</evidence>
<reference evidence="6 7" key="1">
    <citation type="submission" date="2017-06" db="EMBL/GenBank/DDBJ databases">
        <title>Ensifer strains isolated from leguminous trees and herbs display diverse denitrification phenotypes with some acting as strong N2O sinks.</title>
        <authorList>
            <person name="Woliy K."/>
            <person name="Mania D."/>
            <person name="Bakken L.R."/>
            <person name="Frostegard A."/>
        </authorList>
    </citation>
    <scope>NUCLEOTIDE SEQUENCE [LARGE SCALE GENOMIC DNA]</scope>
    <source>
        <strain evidence="6 7">AC50a</strain>
    </source>
</reference>
<evidence type="ECO:0000259" key="5">
    <source>
        <dbReference type="Pfam" id="PF24827"/>
    </source>
</evidence>
<dbReference type="EMBL" id="NJGD01000027">
    <property type="protein sequence ID" value="PJR09849.1"/>
    <property type="molecule type" value="Genomic_DNA"/>
</dbReference>
<dbReference type="GO" id="GO:0046872">
    <property type="term" value="F:metal ion binding"/>
    <property type="evidence" value="ECO:0007669"/>
    <property type="project" value="UniProtKB-KW"/>
</dbReference>
<dbReference type="InterPro" id="IPR055438">
    <property type="entry name" value="AstE_AspA_cat"/>
</dbReference>
<evidence type="ECO:0000313" key="7">
    <source>
        <dbReference type="Proteomes" id="UP000231987"/>
    </source>
</evidence>
<dbReference type="Proteomes" id="UP000231987">
    <property type="component" value="Unassembled WGS sequence"/>
</dbReference>
<comment type="cofactor">
    <cofactor evidence="1">
        <name>Zn(2+)</name>
        <dbReference type="ChEBI" id="CHEBI:29105"/>
    </cofactor>
</comment>
<dbReference type="AlphaFoldDB" id="A0A2J0YTW7"/>
<proteinExistence type="predicted"/>
<organism evidence="6 7">
    <name type="scientific">Rhizobium meliloti</name>
    <name type="common">Ensifer meliloti</name>
    <name type="synonym">Sinorhizobium meliloti</name>
    <dbReference type="NCBI Taxonomy" id="382"/>
    <lineage>
        <taxon>Bacteria</taxon>
        <taxon>Pseudomonadati</taxon>
        <taxon>Pseudomonadota</taxon>
        <taxon>Alphaproteobacteria</taxon>
        <taxon>Hyphomicrobiales</taxon>
        <taxon>Rhizobiaceae</taxon>
        <taxon>Sinorhizobium/Ensifer group</taxon>
        <taxon>Sinorhizobium</taxon>
    </lineage>
</organism>
<dbReference type="Pfam" id="PF24827">
    <property type="entry name" value="AstE_AspA_cat"/>
    <property type="match status" value="1"/>
</dbReference>
<name>A0A2J0YTW7_RHIML</name>
<evidence type="ECO:0000256" key="1">
    <source>
        <dbReference type="ARBA" id="ARBA00001947"/>
    </source>
</evidence>
<keyword evidence="4" id="KW-0862">Zinc</keyword>
<keyword evidence="3" id="KW-0378">Hydrolase</keyword>
<sequence>MTHQIQYECLLPSAPGTSRTVGIHRFGVPGALPKIYLQGALHADELPGAYILHHLIERLREAYRAGAINGEIVVVPLANPIGLAQRIQAIHAGRSDLGLGGNFNRSYTDLSVPLHQYLGRFAAEDITEETVRAFLKKEVDAITLRTELDSLKKTLLGLAIDADYVFDLHCDDEAPVYVYLSDESHPEAASLARDLGARAAIAGTSEMATFKDACARPWQIASRIAGRPLHGCLAATIEYRGTRDVNEETARMDANRLFAFMQRVKILDGEPEPLPPALTPITPLAGVEHLLADRPGIIVFHRRPGEQIAAGETVAEIVDPVSGDRGLVKTSHGGILFGHVATRLAVPGSTIASLAGISARMQTGEEAYP</sequence>
<evidence type="ECO:0000256" key="4">
    <source>
        <dbReference type="ARBA" id="ARBA00022833"/>
    </source>
</evidence>
<evidence type="ECO:0000313" key="6">
    <source>
        <dbReference type="EMBL" id="PJR09849.1"/>
    </source>
</evidence>
<dbReference type="RefSeq" id="WP_100674759.1">
    <property type="nucleotide sequence ID" value="NZ_NJGD01000027.1"/>
</dbReference>
<feature type="domain" description="Succinylglutamate desuccinylase/Aspartoacylase catalytic" evidence="5">
    <location>
        <begin position="32"/>
        <end position="213"/>
    </location>
</feature>
<dbReference type="PANTHER" id="PTHR37326:SF1">
    <property type="entry name" value="BLL3975 PROTEIN"/>
    <property type="match status" value="1"/>
</dbReference>
<dbReference type="InterPro" id="IPR053138">
    <property type="entry name" value="N-alpha-Ac-DABA_deacetylase"/>
</dbReference>
<dbReference type="PANTHER" id="PTHR37326">
    <property type="entry name" value="BLL3975 PROTEIN"/>
    <property type="match status" value="1"/>
</dbReference>
<gene>
    <name evidence="6" type="ORF">CEJ86_30555</name>
</gene>
<protein>
    <recommendedName>
        <fullName evidence="5">Succinylglutamate desuccinylase/Aspartoacylase catalytic domain-containing protein</fullName>
    </recommendedName>
</protein>
<accession>A0A2J0YTW7</accession>
<keyword evidence="2" id="KW-0479">Metal-binding</keyword>
<dbReference type="GO" id="GO:0016788">
    <property type="term" value="F:hydrolase activity, acting on ester bonds"/>
    <property type="evidence" value="ECO:0007669"/>
    <property type="project" value="InterPro"/>
</dbReference>
<dbReference type="Gene3D" id="3.40.630.10">
    <property type="entry name" value="Zn peptidases"/>
    <property type="match status" value="1"/>
</dbReference>
<comment type="caution">
    <text evidence="6">The sequence shown here is derived from an EMBL/GenBank/DDBJ whole genome shotgun (WGS) entry which is preliminary data.</text>
</comment>
<dbReference type="SUPFAM" id="SSF53187">
    <property type="entry name" value="Zn-dependent exopeptidases"/>
    <property type="match status" value="1"/>
</dbReference>
<evidence type="ECO:0000256" key="2">
    <source>
        <dbReference type="ARBA" id="ARBA00022723"/>
    </source>
</evidence>